<gene>
    <name evidence="2" type="ORF">C492_22312</name>
</gene>
<dbReference type="AlphaFoldDB" id="L9WMY2"/>
<dbReference type="Proteomes" id="UP000011531">
    <property type="component" value="Unassembled WGS sequence"/>
</dbReference>
<comment type="caution">
    <text evidence="2">The sequence shown here is derived from an EMBL/GenBank/DDBJ whole genome shotgun (WGS) entry which is preliminary data.</text>
</comment>
<feature type="compositionally biased region" description="Polar residues" evidence="1">
    <location>
        <begin position="21"/>
        <end position="30"/>
    </location>
</feature>
<protein>
    <submittedName>
        <fullName evidence="2">Uncharacterized protein</fullName>
    </submittedName>
</protein>
<dbReference type="STRING" id="1227498.C492_22312"/>
<reference evidence="2 3" key="1">
    <citation type="journal article" date="2014" name="PLoS Genet.">
        <title>Phylogenetically driven sequencing of extremely halophilic archaea reveals strategies for static and dynamic osmo-response.</title>
        <authorList>
            <person name="Becker E.A."/>
            <person name="Seitzer P.M."/>
            <person name="Tritt A."/>
            <person name="Larsen D."/>
            <person name="Krusor M."/>
            <person name="Yao A.I."/>
            <person name="Wu D."/>
            <person name="Madern D."/>
            <person name="Eisen J.A."/>
            <person name="Darling A.E."/>
            <person name="Facciotti M.T."/>
        </authorList>
    </citation>
    <scope>NUCLEOTIDE SEQUENCE [LARGE SCALE GENOMIC DNA]</scope>
    <source>
        <strain evidence="2 3">DSM 18795</strain>
    </source>
</reference>
<evidence type="ECO:0000313" key="2">
    <source>
        <dbReference type="EMBL" id="ELY50556.1"/>
    </source>
</evidence>
<accession>L9WMY2</accession>
<organism evidence="2 3">
    <name type="scientific">Natronococcus jeotgali DSM 18795</name>
    <dbReference type="NCBI Taxonomy" id="1227498"/>
    <lineage>
        <taxon>Archaea</taxon>
        <taxon>Methanobacteriati</taxon>
        <taxon>Methanobacteriota</taxon>
        <taxon>Stenosarchaea group</taxon>
        <taxon>Halobacteria</taxon>
        <taxon>Halobacteriales</taxon>
        <taxon>Natrialbaceae</taxon>
        <taxon>Natronococcus</taxon>
    </lineage>
</organism>
<dbReference type="EMBL" id="AOIA01000167">
    <property type="protein sequence ID" value="ELY50556.1"/>
    <property type="molecule type" value="Genomic_DNA"/>
</dbReference>
<sequence length="110" mass="11924">MSDKRTVRGVERSRDYHDSAPISSGTISDGTPERSTLRSNGAFDRSGGYATGENPGADDRRSTDFSNAVLSTETETSGERLRLGIDRVAHLALVAEAADVPCRRRRNTVL</sequence>
<proteinExistence type="predicted"/>
<evidence type="ECO:0000256" key="1">
    <source>
        <dbReference type="SAM" id="MobiDB-lite"/>
    </source>
</evidence>
<keyword evidence="3" id="KW-1185">Reference proteome</keyword>
<evidence type="ECO:0000313" key="3">
    <source>
        <dbReference type="Proteomes" id="UP000011531"/>
    </source>
</evidence>
<name>L9WMY2_9EURY</name>
<feature type="region of interest" description="Disordered" evidence="1">
    <location>
        <begin position="1"/>
        <end position="63"/>
    </location>
</feature>
<feature type="compositionally biased region" description="Basic and acidic residues" evidence="1">
    <location>
        <begin position="1"/>
        <end position="18"/>
    </location>
</feature>